<reference evidence="2 3" key="1">
    <citation type="submission" date="2022-01" db="EMBL/GenBank/DDBJ databases">
        <title>Octadecabacter sp. nov., isolated from a marine alga.</title>
        <authorList>
            <person name="Jin M.S."/>
            <person name="Kim H.M."/>
            <person name="Han D.M."/>
            <person name="Jung J.J."/>
            <person name="Jeon C.O."/>
        </authorList>
    </citation>
    <scope>NUCLEOTIDE SEQUENCE [LARGE SCALE GENOMIC DNA]</scope>
    <source>
        <strain evidence="2 3">G9-8</strain>
    </source>
</reference>
<keyword evidence="3" id="KW-1185">Reference proteome</keyword>
<keyword evidence="2" id="KW-0808">Transferase</keyword>
<accession>A0ABS9CZN8</accession>
<sequence length="151" mass="15907">MLSVAPKNGPDGHLQLHASTVVINGKAVAFTGPSGSGKSGHAFACMARGAQLLADDITWLEHTPDALIAHCPAAIDGQIEARGIGLLNAPSYGPAPLHLIVDLGRQETARLPEKKSVTLLGHDIHVLHNPDTTYFVDAVLHYMLHGSMNGQ</sequence>
<keyword evidence="2" id="KW-0418">Kinase</keyword>
<dbReference type="Gene3D" id="3.40.50.300">
    <property type="entry name" value="P-loop containing nucleotide triphosphate hydrolases"/>
    <property type="match status" value="1"/>
</dbReference>
<evidence type="ECO:0000259" key="1">
    <source>
        <dbReference type="Pfam" id="PF07475"/>
    </source>
</evidence>
<dbReference type="RefSeq" id="WP_235226139.1">
    <property type="nucleotide sequence ID" value="NZ_JAKGAQ010000002.1"/>
</dbReference>
<dbReference type="EMBL" id="JAKGAQ010000002">
    <property type="protein sequence ID" value="MCF2871845.1"/>
    <property type="molecule type" value="Genomic_DNA"/>
</dbReference>
<protein>
    <submittedName>
        <fullName evidence="2">HPr kinase/phosphatase C-terminal domain-containing protein</fullName>
    </submittedName>
</protein>
<feature type="domain" description="HPr kinase/phosphorylase C-terminal" evidence="1">
    <location>
        <begin position="15"/>
        <end position="90"/>
    </location>
</feature>
<organism evidence="2 3">
    <name type="scientific">Octadecabacter dasysiphoniae</name>
    <dbReference type="NCBI Taxonomy" id="2909341"/>
    <lineage>
        <taxon>Bacteria</taxon>
        <taxon>Pseudomonadati</taxon>
        <taxon>Pseudomonadota</taxon>
        <taxon>Alphaproteobacteria</taxon>
        <taxon>Rhodobacterales</taxon>
        <taxon>Roseobacteraceae</taxon>
        <taxon>Octadecabacter</taxon>
    </lineage>
</organism>
<gene>
    <name evidence="2" type="ORF">L0664_12265</name>
</gene>
<proteinExistence type="predicted"/>
<dbReference type="GO" id="GO:0016301">
    <property type="term" value="F:kinase activity"/>
    <property type="evidence" value="ECO:0007669"/>
    <property type="project" value="UniProtKB-KW"/>
</dbReference>
<dbReference type="CDD" id="cd01918">
    <property type="entry name" value="HprK_C"/>
    <property type="match status" value="1"/>
</dbReference>
<comment type="caution">
    <text evidence="2">The sequence shown here is derived from an EMBL/GenBank/DDBJ whole genome shotgun (WGS) entry which is preliminary data.</text>
</comment>
<dbReference type="InterPro" id="IPR011104">
    <property type="entry name" value="Hpr_kin/Pase_C"/>
</dbReference>
<dbReference type="InterPro" id="IPR027417">
    <property type="entry name" value="P-loop_NTPase"/>
</dbReference>
<name>A0ABS9CZN8_9RHOB</name>
<dbReference type="Pfam" id="PF07475">
    <property type="entry name" value="Hpr_kinase_C"/>
    <property type="match status" value="1"/>
</dbReference>
<dbReference type="SUPFAM" id="SSF53795">
    <property type="entry name" value="PEP carboxykinase-like"/>
    <property type="match status" value="1"/>
</dbReference>
<evidence type="ECO:0000313" key="2">
    <source>
        <dbReference type="EMBL" id="MCF2871845.1"/>
    </source>
</evidence>
<evidence type="ECO:0000313" key="3">
    <source>
        <dbReference type="Proteomes" id="UP001200557"/>
    </source>
</evidence>
<dbReference type="Proteomes" id="UP001200557">
    <property type="component" value="Unassembled WGS sequence"/>
</dbReference>